<dbReference type="OrthoDB" id="262336at2157"/>
<name>A0A1G8WHV6_9EURY</name>
<reference evidence="1 2" key="1">
    <citation type="submission" date="2016-10" db="EMBL/GenBank/DDBJ databases">
        <authorList>
            <person name="de Groot N.N."/>
        </authorList>
    </citation>
    <scope>NUCLEOTIDE SEQUENCE [LARGE SCALE GENOMIC DNA]</scope>
    <source>
        <strain evidence="1 2">IBRC-M10015</strain>
    </source>
</reference>
<accession>A0A1G8WHV6</accession>
<dbReference type="RefSeq" id="WP_092702626.1">
    <property type="nucleotide sequence ID" value="NZ_FNFC01000009.1"/>
</dbReference>
<dbReference type="Proteomes" id="UP000198856">
    <property type="component" value="Unassembled WGS sequence"/>
</dbReference>
<evidence type="ECO:0000313" key="1">
    <source>
        <dbReference type="EMBL" id="SDJ77909.1"/>
    </source>
</evidence>
<organism evidence="1 2">
    <name type="scientific">Halovenus aranensis</name>
    <dbReference type="NCBI Taxonomy" id="890420"/>
    <lineage>
        <taxon>Archaea</taxon>
        <taxon>Methanobacteriati</taxon>
        <taxon>Methanobacteriota</taxon>
        <taxon>Stenosarchaea group</taxon>
        <taxon>Halobacteria</taxon>
        <taxon>Halobacteriales</taxon>
        <taxon>Haloarculaceae</taxon>
        <taxon>Halovenus</taxon>
    </lineage>
</organism>
<gene>
    <name evidence="1" type="ORF">SAMN05216226_10936</name>
</gene>
<evidence type="ECO:0000313" key="2">
    <source>
        <dbReference type="Proteomes" id="UP000198856"/>
    </source>
</evidence>
<keyword evidence="2" id="KW-1185">Reference proteome</keyword>
<dbReference type="STRING" id="890420.SAMN05216226_10936"/>
<evidence type="ECO:0008006" key="3">
    <source>
        <dbReference type="Google" id="ProtNLM"/>
    </source>
</evidence>
<dbReference type="AlphaFoldDB" id="A0A1G8WHV6"/>
<protein>
    <recommendedName>
        <fullName evidence="3">CopG family transcriptional regulator</fullName>
    </recommendedName>
</protein>
<proteinExistence type="predicted"/>
<sequence>MVAHYTLVCDDGTSREVRTLAQEHGVTEEEVLRQLVDLGPDALEEGAGVPDQ</sequence>
<dbReference type="EMBL" id="FNFC01000009">
    <property type="protein sequence ID" value="SDJ77909.1"/>
    <property type="molecule type" value="Genomic_DNA"/>
</dbReference>